<comment type="caution">
    <text evidence="2">The sequence shown here is derived from an EMBL/GenBank/DDBJ whole genome shotgun (WGS) entry which is preliminary data.</text>
</comment>
<dbReference type="PANTHER" id="PTHR34071">
    <property type="entry name" value="5-NITROIMIDAZOLE ANTIBIOTICS RESISTANCE PROTEIN, NIMA-FAMILY-RELATED PROTEIN-RELATED"/>
    <property type="match status" value="1"/>
</dbReference>
<gene>
    <name evidence="2" type="ORF">GTC6_21700</name>
</gene>
<evidence type="ECO:0000313" key="3">
    <source>
        <dbReference type="Proteomes" id="UP000013569"/>
    </source>
</evidence>
<dbReference type="Gene3D" id="2.30.110.10">
    <property type="entry name" value="Electron Transport, Fmn-binding Protein, Chain A"/>
    <property type="match status" value="1"/>
</dbReference>
<dbReference type="PANTHER" id="PTHR34071:SF2">
    <property type="entry name" value="FLAVIN-NUCLEOTIDE-BINDING PROTEIN"/>
    <property type="match status" value="1"/>
</dbReference>
<dbReference type="SUPFAM" id="SSF50475">
    <property type="entry name" value="FMN-binding split barrel"/>
    <property type="match status" value="1"/>
</dbReference>
<proteinExistence type="predicted"/>
<dbReference type="EMBL" id="AQPW01000045">
    <property type="protein sequence ID" value="EON30646.1"/>
    <property type="molecule type" value="Genomic_DNA"/>
</dbReference>
<reference evidence="2 3" key="1">
    <citation type="journal article" date="2013" name="Genome Announc.">
        <title>Draft Genome Sequence of a Benzothiophene-Desulfurizing Bacterium, Gordona terrae Strain C-6.</title>
        <authorList>
            <person name="Wang W."/>
            <person name="Ma T."/>
            <person name="Ren Y."/>
            <person name="Li G."/>
        </authorList>
    </citation>
    <scope>NUCLEOTIDE SEQUENCE [LARGE SCALE GENOMIC DNA]</scope>
    <source>
        <strain evidence="2 3">C-6</strain>
    </source>
</reference>
<name>R7Y3N7_9ACTN</name>
<protein>
    <submittedName>
        <fullName evidence="2">Putative flavin-nucleotide-binding protein</fullName>
    </submittedName>
</protein>
<dbReference type="PATRIC" id="fig|1316928.3.peg.4387"/>
<feature type="region of interest" description="Disordered" evidence="1">
    <location>
        <begin position="194"/>
        <end position="217"/>
    </location>
</feature>
<organism evidence="2 3">
    <name type="scientific">Gordonia terrae C-6</name>
    <dbReference type="NCBI Taxonomy" id="1316928"/>
    <lineage>
        <taxon>Bacteria</taxon>
        <taxon>Bacillati</taxon>
        <taxon>Actinomycetota</taxon>
        <taxon>Actinomycetes</taxon>
        <taxon>Mycobacteriales</taxon>
        <taxon>Gordoniaceae</taxon>
        <taxon>Gordonia</taxon>
    </lineage>
</organism>
<dbReference type="RefSeq" id="WP_010844701.1">
    <property type="nucleotide sequence ID" value="NZ_AQPW01000045.1"/>
</dbReference>
<feature type="region of interest" description="Disordered" evidence="1">
    <location>
        <begin position="1"/>
        <end position="20"/>
    </location>
</feature>
<dbReference type="InterPro" id="IPR012349">
    <property type="entry name" value="Split_barrel_FMN-bd"/>
</dbReference>
<sequence>MTSNGGTPVDAASPLSSLTRKPERAADRALLDALLDEAKIGTLGTVVDGLPWSVPMLFARDGDSIVLHGSTGAGALRHVAAGAPVTFTVFVLDGLVVADTLFDHSANYRSAVVRGVPEVADDAQAALEMLSDKLIPGRVAEVRSTTRKELAATVALRLPIVDGQWIAKARTGGPGGESAEWTGVVPVRTVYDAPVTHSGESPPDSVRALVDPSRDVG</sequence>
<dbReference type="OrthoDB" id="116031at2"/>
<dbReference type="Proteomes" id="UP000013569">
    <property type="component" value="Unassembled WGS sequence"/>
</dbReference>
<accession>R7Y3N7</accession>
<dbReference type="AlphaFoldDB" id="R7Y3N7"/>
<evidence type="ECO:0000313" key="2">
    <source>
        <dbReference type="EMBL" id="EON30646.1"/>
    </source>
</evidence>
<dbReference type="Pfam" id="PF12900">
    <property type="entry name" value="Pyridox_ox_2"/>
    <property type="match status" value="1"/>
</dbReference>
<dbReference type="InterPro" id="IPR024747">
    <property type="entry name" value="Pyridox_Oxase-rel"/>
</dbReference>
<evidence type="ECO:0000256" key="1">
    <source>
        <dbReference type="SAM" id="MobiDB-lite"/>
    </source>
</evidence>